<dbReference type="Proteomes" id="UP000293852">
    <property type="component" value="Unassembled WGS sequence"/>
</dbReference>
<organism evidence="1 2">
    <name type="scientific">Xylanimonas ulmi</name>
    <dbReference type="NCBI Taxonomy" id="228973"/>
    <lineage>
        <taxon>Bacteria</taxon>
        <taxon>Bacillati</taxon>
        <taxon>Actinomycetota</taxon>
        <taxon>Actinomycetes</taxon>
        <taxon>Micrococcales</taxon>
        <taxon>Promicromonosporaceae</taxon>
        <taxon>Xylanimonas</taxon>
    </lineage>
</organism>
<dbReference type="OrthoDB" id="4963678at2"/>
<dbReference type="EMBL" id="SGWX01000001">
    <property type="protein sequence ID" value="RZS62218.1"/>
    <property type="molecule type" value="Genomic_DNA"/>
</dbReference>
<reference evidence="1 2" key="1">
    <citation type="submission" date="2019-02" db="EMBL/GenBank/DDBJ databases">
        <title>Sequencing the genomes of 1000 actinobacteria strains.</title>
        <authorList>
            <person name="Klenk H.-P."/>
        </authorList>
    </citation>
    <scope>NUCLEOTIDE SEQUENCE [LARGE SCALE GENOMIC DNA]</scope>
    <source>
        <strain evidence="1 2">DSM 16932</strain>
    </source>
</reference>
<gene>
    <name evidence="1" type="ORF">EV386_2539</name>
</gene>
<evidence type="ECO:0000313" key="1">
    <source>
        <dbReference type="EMBL" id="RZS62218.1"/>
    </source>
</evidence>
<dbReference type="RefSeq" id="WP_130415498.1">
    <property type="nucleotide sequence ID" value="NZ_SGWX01000001.1"/>
</dbReference>
<keyword evidence="2" id="KW-1185">Reference proteome</keyword>
<name>A0A4Q7M6I3_9MICO</name>
<comment type="caution">
    <text evidence="1">The sequence shown here is derived from an EMBL/GenBank/DDBJ whole genome shotgun (WGS) entry which is preliminary data.</text>
</comment>
<dbReference type="AlphaFoldDB" id="A0A4Q7M6I3"/>
<accession>A0A4Q7M6I3</accession>
<sequence length="302" mass="33079">MTRPKSVTFWRLWVLSQAQRRPPGDTNWTARLEAIAAHTLDERTVDGKIYDPRVSDGKALLGIHAPLKPDFMTTIDLKTKTVSDLMSDDDDSAPFANSTAAMFLPPGNVVAVITGNQSSPKAQSVEKFLEELVPLPTGDRWKIEPLMDHGQLVKLQKEAQGAVAFSSRFSTAVDLLSPESEAPEGMVSFADRIASRVGGDIEVTIEIKLTPESRNRSTSKRMLDLIKGDVPRLVRDRGSKTKATAVLPGGVEEELELVAHRLAATVDIDETASESRRFSALLDYLTRVGGEMEGKVRELLEG</sequence>
<protein>
    <submittedName>
        <fullName evidence="1">Uncharacterized protein</fullName>
    </submittedName>
</protein>
<proteinExistence type="predicted"/>
<evidence type="ECO:0000313" key="2">
    <source>
        <dbReference type="Proteomes" id="UP000293852"/>
    </source>
</evidence>